<evidence type="ECO:0000313" key="2">
    <source>
        <dbReference type="EMBL" id="CAB4770070.1"/>
    </source>
</evidence>
<evidence type="ECO:0000313" key="1">
    <source>
        <dbReference type="EMBL" id="CAB4726979.1"/>
    </source>
</evidence>
<protein>
    <submittedName>
        <fullName evidence="2">Unannotated protein</fullName>
    </submittedName>
</protein>
<organism evidence="2">
    <name type="scientific">freshwater metagenome</name>
    <dbReference type="NCBI Taxonomy" id="449393"/>
    <lineage>
        <taxon>unclassified sequences</taxon>
        <taxon>metagenomes</taxon>
        <taxon>ecological metagenomes</taxon>
    </lineage>
</organism>
<dbReference type="EMBL" id="CAEZXX010000195">
    <property type="protein sequence ID" value="CAB4726979.1"/>
    <property type="molecule type" value="Genomic_DNA"/>
</dbReference>
<accession>A0A6J6VD28</accession>
<gene>
    <name evidence="1" type="ORF">UFOPK2602_02112</name>
    <name evidence="2" type="ORF">UFOPK2806_02374</name>
</gene>
<proteinExistence type="predicted"/>
<dbReference type="AlphaFoldDB" id="A0A6J6VD28"/>
<sequence length="137" mass="15729">MHGQMKNNKRARDLGRQQRHQYENEGAQRLVEQLNGVRPVSRRALTPGTVVQARVPYQERDEDKVRPALVLGCVGNRVVLRVFTSKEWNARRHGGGVELFHNGRRSWVVNEAIELDRNEILQVTSQRYDELAFATAA</sequence>
<dbReference type="EMBL" id="CAEZYY010000052">
    <property type="protein sequence ID" value="CAB4770070.1"/>
    <property type="molecule type" value="Genomic_DNA"/>
</dbReference>
<name>A0A6J6VD28_9ZZZZ</name>
<reference evidence="2" key="1">
    <citation type="submission" date="2020-05" db="EMBL/GenBank/DDBJ databases">
        <authorList>
            <person name="Chiriac C."/>
            <person name="Salcher M."/>
            <person name="Ghai R."/>
            <person name="Kavagutti S V."/>
        </authorList>
    </citation>
    <scope>NUCLEOTIDE SEQUENCE</scope>
</reference>